<keyword evidence="4" id="KW-0238">DNA-binding</keyword>
<dbReference type="GO" id="GO:0003677">
    <property type="term" value="F:DNA binding"/>
    <property type="evidence" value="ECO:0007669"/>
    <property type="project" value="UniProtKB-KW"/>
</dbReference>
<dbReference type="InterPro" id="IPR013325">
    <property type="entry name" value="RNA_pol_sigma_r2"/>
</dbReference>
<dbReference type="Pfam" id="PF08281">
    <property type="entry name" value="Sigma70_r4_2"/>
    <property type="match status" value="1"/>
</dbReference>
<dbReference type="SUPFAM" id="SSF88946">
    <property type="entry name" value="Sigma2 domain of RNA polymerase sigma factors"/>
    <property type="match status" value="1"/>
</dbReference>
<evidence type="ECO:0000256" key="1">
    <source>
        <dbReference type="ARBA" id="ARBA00010641"/>
    </source>
</evidence>
<feature type="domain" description="RNA polymerase sigma factor 70 region 4 type 2" evidence="7">
    <location>
        <begin position="124"/>
        <end position="173"/>
    </location>
</feature>
<dbReference type="Pfam" id="PF04542">
    <property type="entry name" value="Sigma70_r2"/>
    <property type="match status" value="1"/>
</dbReference>
<reference evidence="8 9" key="1">
    <citation type="submission" date="2019-06" db="EMBL/GenBank/DDBJ databases">
        <title>Whole genome sequence for Cellvibrionaceae sp. R142.</title>
        <authorList>
            <person name="Wang G."/>
        </authorList>
    </citation>
    <scope>NUCLEOTIDE SEQUENCE [LARGE SCALE GENOMIC DNA]</scope>
    <source>
        <strain evidence="8 9">R142</strain>
    </source>
</reference>
<feature type="domain" description="RNA polymerase sigma-70 region 2" evidence="6">
    <location>
        <begin position="25"/>
        <end position="87"/>
    </location>
</feature>
<dbReference type="CDD" id="cd06171">
    <property type="entry name" value="Sigma70_r4"/>
    <property type="match status" value="1"/>
</dbReference>
<evidence type="ECO:0000313" key="8">
    <source>
        <dbReference type="EMBL" id="TQV84074.1"/>
    </source>
</evidence>
<accession>A0A545U3T0</accession>
<name>A0A545U3T0_9GAMM</name>
<keyword evidence="9" id="KW-1185">Reference proteome</keyword>
<dbReference type="GO" id="GO:0006352">
    <property type="term" value="P:DNA-templated transcription initiation"/>
    <property type="evidence" value="ECO:0007669"/>
    <property type="project" value="InterPro"/>
</dbReference>
<evidence type="ECO:0000256" key="2">
    <source>
        <dbReference type="ARBA" id="ARBA00023015"/>
    </source>
</evidence>
<dbReference type="InterPro" id="IPR014284">
    <property type="entry name" value="RNA_pol_sigma-70_dom"/>
</dbReference>
<keyword evidence="2" id="KW-0805">Transcription regulation</keyword>
<keyword evidence="3" id="KW-0731">Sigma factor</keyword>
<dbReference type="Gene3D" id="1.10.1740.10">
    <property type="match status" value="1"/>
</dbReference>
<comment type="caution">
    <text evidence="8">The sequence shown here is derived from an EMBL/GenBank/DDBJ whole genome shotgun (WGS) entry which is preliminary data.</text>
</comment>
<proteinExistence type="inferred from homology"/>
<evidence type="ECO:0000256" key="3">
    <source>
        <dbReference type="ARBA" id="ARBA00023082"/>
    </source>
</evidence>
<evidence type="ECO:0000256" key="5">
    <source>
        <dbReference type="ARBA" id="ARBA00023163"/>
    </source>
</evidence>
<sequence length="183" mass="21105">MSIELKNEAAFPEREIDIEKITLEHGKCLKQFIYRKLWDKQNADDVFQTVILEAMKSIHTFKAECHPKYWLMGIANNVIKNIARKQNVVFCAIEDDNKREAVDEAYHDSVEDPALICEREEFLDSIVDAFSKLPAEMKDVMNEVVNNGKSYAEAAEKFDIPIGTVRSRVSRARNIIRNRVNLS</sequence>
<dbReference type="InterPro" id="IPR013249">
    <property type="entry name" value="RNA_pol_sigma70_r4_t2"/>
</dbReference>
<dbReference type="OrthoDB" id="9797134at2"/>
<dbReference type="GO" id="GO:0016987">
    <property type="term" value="F:sigma factor activity"/>
    <property type="evidence" value="ECO:0007669"/>
    <property type="project" value="UniProtKB-KW"/>
</dbReference>
<dbReference type="InterPro" id="IPR036388">
    <property type="entry name" value="WH-like_DNA-bd_sf"/>
</dbReference>
<protein>
    <submittedName>
        <fullName evidence="8">RNA polymerase sigma factor</fullName>
    </submittedName>
</protein>
<dbReference type="Gene3D" id="1.10.10.10">
    <property type="entry name" value="Winged helix-like DNA-binding domain superfamily/Winged helix DNA-binding domain"/>
    <property type="match status" value="1"/>
</dbReference>
<dbReference type="InterPro" id="IPR013324">
    <property type="entry name" value="RNA_pol_sigma_r3/r4-like"/>
</dbReference>
<gene>
    <name evidence="8" type="ORF">FKG94_05250</name>
</gene>
<dbReference type="AlphaFoldDB" id="A0A545U3T0"/>
<comment type="similarity">
    <text evidence="1">Belongs to the sigma-70 factor family. ECF subfamily.</text>
</comment>
<evidence type="ECO:0000259" key="6">
    <source>
        <dbReference type="Pfam" id="PF04542"/>
    </source>
</evidence>
<dbReference type="EMBL" id="VHSG01000006">
    <property type="protein sequence ID" value="TQV84074.1"/>
    <property type="molecule type" value="Genomic_DNA"/>
</dbReference>
<dbReference type="InterPro" id="IPR007627">
    <property type="entry name" value="RNA_pol_sigma70_r2"/>
</dbReference>
<dbReference type="PANTHER" id="PTHR43133">
    <property type="entry name" value="RNA POLYMERASE ECF-TYPE SIGMA FACTO"/>
    <property type="match status" value="1"/>
</dbReference>
<evidence type="ECO:0000313" key="9">
    <source>
        <dbReference type="Proteomes" id="UP000319732"/>
    </source>
</evidence>
<organism evidence="8 9">
    <name type="scientific">Exilibacterium tricleocarpae</name>
    <dbReference type="NCBI Taxonomy" id="2591008"/>
    <lineage>
        <taxon>Bacteria</taxon>
        <taxon>Pseudomonadati</taxon>
        <taxon>Pseudomonadota</taxon>
        <taxon>Gammaproteobacteria</taxon>
        <taxon>Cellvibrionales</taxon>
        <taxon>Cellvibrionaceae</taxon>
        <taxon>Exilibacterium</taxon>
    </lineage>
</organism>
<evidence type="ECO:0000256" key="4">
    <source>
        <dbReference type="ARBA" id="ARBA00023125"/>
    </source>
</evidence>
<dbReference type="InterPro" id="IPR039425">
    <property type="entry name" value="RNA_pol_sigma-70-like"/>
</dbReference>
<dbReference type="RefSeq" id="WP_142903154.1">
    <property type="nucleotide sequence ID" value="NZ_ML660089.1"/>
</dbReference>
<dbReference type="Proteomes" id="UP000319732">
    <property type="component" value="Unassembled WGS sequence"/>
</dbReference>
<evidence type="ECO:0000259" key="7">
    <source>
        <dbReference type="Pfam" id="PF08281"/>
    </source>
</evidence>
<dbReference type="NCBIfam" id="TIGR02937">
    <property type="entry name" value="sigma70-ECF"/>
    <property type="match status" value="1"/>
</dbReference>
<dbReference type="PANTHER" id="PTHR43133:SF8">
    <property type="entry name" value="RNA POLYMERASE SIGMA FACTOR HI_1459-RELATED"/>
    <property type="match status" value="1"/>
</dbReference>
<dbReference type="SUPFAM" id="SSF88659">
    <property type="entry name" value="Sigma3 and sigma4 domains of RNA polymerase sigma factors"/>
    <property type="match status" value="1"/>
</dbReference>
<keyword evidence="5" id="KW-0804">Transcription</keyword>